<evidence type="ECO:0000313" key="6">
    <source>
        <dbReference type="Proteomes" id="UP000291236"/>
    </source>
</evidence>
<dbReference type="PANTHER" id="PTHR42918:SF6">
    <property type="entry name" value="ELONGATION FACTOR P--(R)-BETA-LYSINE LIGASE"/>
    <property type="match status" value="1"/>
</dbReference>
<dbReference type="Proteomes" id="UP000291236">
    <property type="component" value="Chromosome"/>
</dbReference>
<reference evidence="5 6" key="1">
    <citation type="submission" date="2018-12" db="EMBL/GenBank/DDBJ databases">
        <title>Rubrispira sanarue gen. nov., sp., nov., a member of the order Silvanigrellales, isolated from a brackish lake in Hamamatsu Japan.</title>
        <authorList>
            <person name="Maejima Y."/>
            <person name="Iino T."/>
            <person name="Muraguchi Y."/>
            <person name="Fukuda K."/>
            <person name="Nojiri H."/>
            <person name="Ohkuma M."/>
            <person name="Moriuchi R."/>
            <person name="Dohra H."/>
            <person name="Kimbara K."/>
            <person name="Shintani M."/>
        </authorList>
    </citation>
    <scope>NUCLEOTIDE SEQUENCE [LARGE SCALE GENOMIC DNA]</scope>
    <source>
        <strain evidence="5 6">RF1110005</strain>
    </source>
</reference>
<proteinExistence type="predicted"/>
<evidence type="ECO:0000256" key="1">
    <source>
        <dbReference type="ARBA" id="ARBA00022598"/>
    </source>
</evidence>
<dbReference type="GO" id="GO:0006430">
    <property type="term" value="P:lysyl-tRNA aminoacylation"/>
    <property type="evidence" value="ECO:0007669"/>
    <property type="project" value="TreeGrafter"/>
</dbReference>
<name>A0A4P2VTV9_FLUSA</name>
<organism evidence="5 6">
    <name type="scientific">Fluviispira sanaruensis</name>
    <dbReference type="NCBI Taxonomy" id="2493639"/>
    <lineage>
        <taxon>Bacteria</taxon>
        <taxon>Pseudomonadati</taxon>
        <taxon>Bdellovibrionota</taxon>
        <taxon>Oligoflexia</taxon>
        <taxon>Silvanigrellales</taxon>
        <taxon>Silvanigrellaceae</taxon>
        <taxon>Fluviispira</taxon>
    </lineage>
</organism>
<gene>
    <name evidence="5" type="ORF">JCM31447_12980</name>
</gene>
<dbReference type="GO" id="GO:0000049">
    <property type="term" value="F:tRNA binding"/>
    <property type="evidence" value="ECO:0007669"/>
    <property type="project" value="TreeGrafter"/>
</dbReference>
<protein>
    <recommendedName>
        <fullName evidence="4">Aminoacyl-transfer RNA synthetases class-II family profile domain-containing protein</fullName>
    </recommendedName>
</protein>
<dbReference type="GO" id="GO:0004824">
    <property type="term" value="F:lysine-tRNA ligase activity"/>
    <property type="evidence" value="ECO:0007669"/>
    <property type="project" value="TreeGrafter"/>
</dbReference>
<accession>A0A4P2VTV9</accession>
<keyword evidence="2" id="KW-0547">Nucleotide-binding</keyword>
<dbReference type="PANTHER" id="PTHR42918">
    <property type="entry name" value="LYSYL-TRNA SYNTHETASE"/>
    <property type="match status" value="1"/>
</dbReference>
<dbReference type="GO" id="GO:0005524">
    <property type="term" value="F:ATP binding"/>
    <property type="evidence" value="ECO:0007669"/>
    <property type="project" value="InterPro"/>
</dbReference>
<evidence type="ECO:0000313" key="5">
    <source>
        <dbReference type="EMBL" id="BBH52855.1"/>
    </source>
</evidence>
<dbReference type="AlphaFoldDB" id="A0A4P2VTV9"/>
<keyword evidence="3" id="KW-0067">ATP-binding</keyword>
<dbReference type="GO" id="GO:0005829">
    <property type="term" value="C:cytosol"/>
    <property type="evidence" value="ECO:0007669"/>
    <property type="project" value="TreeGrafter"/>
</dbReference>
<dbReference type="KEGG" id="sbf:JCM31447_12980"/>
<dbReference type="InterPro" id="IPR004364">
    <property type="entry name" value="Aa-tRNA-synt_II"/>
</dbReference>
<dbReference type="Gene3D" id="3.30.930.10">
    <property type="entry name" value="Bira Bifunctional Protein, Domain 2"/>
    <property type="match status" value="1"/>
</dbReference>
<dbReference type="PROSITE" id="PS50862">
    <property type="entry name" value="AA_TRNA_LIGASE_II"/>
    <property type="match status" value="1"/>
</dbReference>
<dbReference type="SUPFAM" id="SSF55681">
    <property type="entry name" value="Class II aaRS and biotin synthetases"/>
    <property type="match status" value="1"/>
</dbReference>
<feature type="domain" description="Aminoacyl-transfer RNA synthetases class-II family profile" evidence="4">
    <location>
        <begin position="135"/>
        <end position="436"/>
    </location>
</feature>
<dbReference type="InterPro" id="IPR045864">
    <property type="entry name" value="aa-tRNA-synth_II/BPL/LPL"/>
</dbReference>
<evidence type="ECO:0000256" key="3">
    <source>
        <dbReference type="ARBA" id="ARBA00022840"/>
    </source>
</evidence>
<evidence type="ECO:0000256" key="2">
    <source>
        <dbReference type="ARBA" id="ARBA00022741"/>
    </source>
</evidence>
<keyword evidence="1" id="KW-0436">Ligase</keyword>
<dbReference type="InterPro" id="IPR006195">
    <property type="entry name" value="aa-tRNA-synth_II"/>
</dbReference>
<evidence type="ECO:0000259" key="4">
    <source>
        <dbReference type="PROSITE" id="PS50862"/>
    </source>
</evidence>
<dbReference type="Pfam" id="PF00152">
    <property type="entry name" value="tRNA-synt_2"/>
    <property type="match status" value="1"/>
</dbReference>
<keyword evidence="6" id="KW-1185">Reference proteome</keyword>
<sequence length="451" mass="51661">MGRVFFLDDKMGLCDATGTIWPVNLHKEAAIEEINSGDIILFSCNIKRNSPQNLNEYVDNCYLIEITRIIKKTTCLAPWQNAFISSPIPNSSFLFPDNSISNERQKNTHFYSSPASQRMKVIQQRNRCLERTKAFFVNRGFIQVETPTLVPSGGVEVYLNTFTTDYIDHRGKSWQLELPTSPEFALKKIMAEGTSKIFQLSRAYRNQGEISLQHEPEFIMLEWYRAGASLQQIMHDTQTLVQTLANFIGSTTELPKQWPQFRVDELFKKLININLAEVQDRDIFYAKAKDLSFSIVESDDWDALFYKLFMEKVEPYLKEQVVCFVTHYPIQMGALAAQEVEPDKVQNSLIKKPYVERCEAFLFGVEICNAYLELIDAHNLLVRFQNTTEKRPSLKRDSIFENAMQFGLPPCAGNALGIDRVIALLLGQIEIASLYPIPFLSQFPAETVAKE</sequence>
<dbReference type="EMBL" id="AP019368">
    <property type="protein sequence ID" value="BBH52855.1"/>
    <property type="molecule type" value="Genomic_DNA"/>
</dbReference>